<feature type="region of interest" description="Disordered" evidence="1">
    <location>
        <begin position="113"/>
        <end position="154"/>
    </location>
</feature>
<name>A0A931DFB6_9ACTN</name>
<feature type="region of interest" description="Disordered" evidence="1">
    <location>
        <begin position="1"/>
        <end position="25"/>
    </location>
</feature>
<keyword evidence="3" id="KW-1185">Reference proteome</keyword>
<feature type="compositionally biased region" description="Low complexity" evidence="1">
    <location>
        <begin position="293"/>
        <end position="307"/>
    </location>
</feature>
<evidence type="ECO:0000313" key="3">
    <source>
        <dbReference type="Proteomes" id="UP000614047"/>
    </source>
</evidence>
<sequence>MNTDGQRLSPDAAERLLDGASGDPWTTSEPLAGLLAAASAPARDGELDGEEAAVAAFHTASSRSARAAREAGRARFGFGRLLPVRVAVVALATTAAAGGVALAGQLNGLPLGPLSSKQAPSSSGGPLGGSGTSLHPNVPPRDGETGSPPATTPAMAGLCRAYLAAAPSERARELGRPSLRALVEAAGGASKVPAYCADLAEPPRKGKEADGGSPSKTPTHRSTTPTPSRSVTPTPKGRQDHGNENGNGDDGVPRRDTDTDDGDGDGDRERPPNKGKPADGTFSDGSDVNRSVEPSGSPSGESEPPGS</sequence>
<feature type="compositionally biased region" description="Low complexity" evidence="1">
    <location>
        <begin position="213"/>
        <end position="236"/>
    </location>
</feature>
<gene>
    <name evidence="2" type="ORF">IW256_001872</name>
</gene>
<protein>
    <submittedName>
        <fullName evidence="2">Uncharacterized protein</fullName>
    </submittedName>
</protein>
<organism evidence="2 3">
    <name type="scientific">Actinomadura viridis</name>
    <dbReference type="NCBI Taxonomy" id="58110"/>
    <lineage>
        <taxon>Bacteria</taxon>
        <taxon>Bacillati</taxon>
        <taxon>Actinomycetota</taxon>
        <taxon>Actinomycetes</taxon>
        <taxon>Streptosporangiales</taxon>
        <taxon>Thermomonosporaceae</taxon>
        <taxon>Actinomadura</taxon>
    </lineage>
</organism>
<proteinExistence type="predicted"/>
<evidence type="ECO:0000313" key="2">
    <source>
        <dbReference type="EMBL" id="MBG6087759.1"/>
    </source>
</evidence>
<evidence type="ECO:0000256" key="1">
    <source>
        <dbReference type="SAM" id="MobiDB-lite"/>
    </source>
</evidence>
<comment type="caution">
    <text evidence="2">The sequence shown here is derived from an EMBL/GenBank/DDBJ whole genome shotgun (WGS) entry which is preliminary data.</text>
</comment>
<feature type="compositionally biased region" description="Basic and acidic residues" evidence="1">
    <location>
        <begin position="201"/>
        <end position="210"/>
    </location>
</feature>
<dbReference type="EMBL" id="JADOUA010000001">
    <property type="protein sequence ID" value="MBG6087759.1"/>
    <property type="molecule type" value="Genomic_DNA"/>
</dbReference>
<feature type="region of interest" description="Disordered" evidence="1">
    <location>
        <begin position="186"/>
        <end position="307"/>
    </location>
</feature>
<reference evidence="2" key="1">
    <citation type="submission" date="2020-11" db="EMBL/GenBank/DDBJ databases">
        <title>Sequencing the genomes of 1000 actinobacteria strains.</title>
        <authorList>
            <person name="Klenk H.-P."/>
        </authorList>
    </citation>
    <scope>NUCLEOTIDE SEQUENCE</scope>
    <source>
        <strain evidence="2">DSM 43175</strain>
    </source>
</reference>
<dbReference type="Proteomes" id="UP000614047">
    <property type="component" value="Unassembled WGS sequence"/>
</dbReference>
<accession>A0A931DFB6</accession>
<dbReference type="AlphaFoldDB" id="A0A931DFB6"/>
<dbReference type="RefSeq" id="WP_197010578.1">
    <property type="nucleotide sequence ID" value="NZ_BAABES010000008.1"/>
</dbReference>